<dbReference type="EMBL" id="JARK01001348">
    <property type="protein sequence ID" value="EYC25366.1"/>
    <property type="molecule type" value="Genomic_DNA"/>
</dbReference>
<name>A0A016VDL9_9BILA</name>
<evidence type="ECO:0000313" key="1">
    <source>
        <dbReference type="EMBL" id="EYC25366.1"/>
    </source>
</evidence>
<dbReference type="AlphaFoldDB" id="A0A016VDL9"/>
<evidence type="ECO:0000313" key="2">
    <source>
        <dbReference type="Proteomes" id="UP000024635"/>
    </source>
</evidence>
<reference evidence="2" key="1">
    <citation type="journal article" date="2015" name="Nat. Genet.">
        <title>The genome and transcriptome of the zoonotic hookworm Ancylostoma ceylanicum identify infection-specific gene families.</title>
        <authorList>
            <person name="Schwarz E.M."/>
            <person name="Hu Y."/>
            <person name="Antoshechkin I."/>
            <person name="Miller M.M."/>
            <person name="Sternberg P.W."/>
            <person name="Aroian R.V."/>
        </authorList>
    </citation>
    <scope>NUCLEOTIDE SEQUENCE</scope>
    <source>
        <strain evidence="2">HY135</strain>
    </source>
</reference>
<protein>
    <submittedName>
        <fullName evidence="1">Uncharacterized protein</fullName>
    </submittedName>
</protein>
<sequence length="86" mass="10261">MEILVIKKSSRGLFNNRDLHLLHFYAFARAKRMLIQLRIIAVNLMLQRAKERRRRGICFCLKASHGSFHQNRTMNQLCKRILSHLE</sequence>
<dbReference type="Proteomes" id="UP000024635">
    <property type="component" value="Unassembled WGS sequence"/>
</dbReference>
<proteinExistence type="predicted"/>
<organism evidence="1 2">
    <name type="scientific">Ancylostoma ceylanicum</name>
    <dbReference type="NCBI Taxonomy" id="53326"/>
    <lineage>
        <taxon>Eukaryota</taxon>
        <taxon>Metazoa</taxon>
        <taxon>Ecdysozoa</taxon>
        <taxon>Nematoda</taxon>
        <taxon>Chromadorea</taxon>
        <taxon>Rhabditida</taxon>
        <taxon>Rhabditina</taxon>
        <taxon>Rhabditomorpha</taxon>
        <taxon>Strongyloidea</taxon>
        <taxon>Ancylostomatidae</taxon>
        <taxon>Ancylostomatinae</taxon>
        <taxon>Ancylostoma</taxon>
    </lineage>
</organism>
<comment type="caution">
    <text evidence="1">The sequence shown here is derived from an EMBL/GenBank/DDBJ whole genome shotgun (WGS) entry which is preliminary data.</text>
</comment>
<keyword evidence="2" id="KW-1185">Reference proteome</keyword>
<gene>
    <name evidence="1" type="primary">Acey_s0012.g1847</name>
    <name evidence="1" type="ORF">Y032_0012g1847</name>
</gene>
<accession>A0A016VDL9</accession>